<keyword evidence="2" id="KW-0472">Membrane</keyword>
<dbReference type="Gene3D" id="2.40.420.20">
    <property type="match status" value="1"/>
</dbReference>
<evidence type="ECO:0000259" key="4">
    <source>
        <dbReference type="Pfam" id="PF25989"/>
    </source>
</evidence>
<keyword evidence="6" id="KW-1185">Reference proteome</keyword>
<organism evidence="5 6">
    <name type="scientific">Geothrix limicola</name>
    <dbReference type="NCBI Taxonomy" id="2927978"/>
    <lineage>
        <taxon>Bacteria</taxon>
        <taxon>Pseudomonadati</taxon>
        <taxon>Acidobacteriota</taxon>
        <taxon>Holophagae</taxon>
        <taxon>Holophagales</taxon>
        <taxon>Holophagaceae</taxon>
        <taxon>Geothrix</taxon>
    </lineage>
</organism>
<evidence type="ECO:0000256" key="2">
    <source>
        <dbReference type="SAM" id="Phobius"/>
    </source>
</evidence>
<sequence length="387" mass="40750">MDLEHAQSEADVPAPSTRKRMILMILAVGLFLGLLVGFNVFKGIMIGRSMAGGGEPPQVVSAAPAKEEAWQPALRAVGTIRARQGADLAFEVAGVVVSIDAKAGSEVRAGQPLVSLNDDTEAGQLRQLQAAAALAKATLRRAKEQFEAKTISPADFESAEADFKAKEAAVQAQTAVVAKKHLVAPFAGRVGIVNTSPGAYLNPGTPVLTLQQLDQVYLDFFLPQRDVVNVRLGQRVDASLDAFPGRTFSGKVSAVNPKVEGNTRNVQVEATFANPGRLLVPGMFVNATLDVGTRQMHLTLPQAAVTYNPYGAIVFVVKGDKASGSKAQQVFVTTGESRGDQVAILKGLKAGDLVVTSGSLKLRNGTPVVVDNKVQPANDPAPTPQEQ</sequence>
<dbReference type="Pfam" id="PF25989">
    <property type="entry name" value="YknX_C"/>
    <property type="match status" value="1"/>
</dbReference>
<keyword evidence="2" id="KW-0812">Transmembrane</keyword>
<reference evidence="5 6" key="1">
    <citation type="journal article" date="2023" name="Antonie Van Leeuwenhoek">
        <title>Mesoterricola silvestris gen. nov., sp. nov., Mesoterricola sediminis sp. nov., Geothrix oryzae sp. nov., Geothrix edaphica sp. nov., Geothrix rubra sp. nov., and Geothrix limicola sp. nov., six novel members of Acidobacteriota isolated from soils.</title>
        <authorList>
            <person name="Itoh H."/>
            <person name="Sugisawa Y."/>
            <person name="Mise K."/>
            <person name="Xu Z."/>
            <person name="Kuniyasu M."/>
            <person name="Ushijima N."/>
            <person name="Kawano K."/>
            <person name="Kobayashi E."/>
            <person name="Shiratori Y."/>
            <person name="Masuda Y."/>
            <person name="Senoo K."/>
        </authorList>
    </citation>
    <scope>NUCLEOTIDE SEQUENCE [LARGE SCALE GENOMIC DNA]</scope>
    <source>
        <strain evidence="5 6">Red804</strain>
    </source>
</reference>
<dbReference type="InterPro" id="IPR058637">
    <property type="entry name" value="YknX-like_C"/>
</dbReference>
<feature type="transmembrane region" description="Helical" evidence="2">
    <location>
        <begin position="21"/>
        <end position="41"/>
    </location>
</feature>
<dbReference type="Proteomes" id="UP001165069">
    <property type="component" value="Unassembled WGS sequence"/>
</dbReference>
<comment type="similarity">
    <text evidence="1">Belongs to the membrane fusion protein (MFP) (TC 8.A.1) family.</text>
</comment>
<keyword evidence="2" id="KW-1133">Transmembrane helix</keyword>
<evidence type="ECO:0000313" key="5">
    <source>
        <dbReference type="EMBL" id="GLH74147.1"/>
    </source>
</evidence>
<proteinExistence type="inferred from homology"/>
<dbReference type="PANTHER" id="PTHR30469">
    <property type="entry name" value="MULTIDRUG RESISTANCE PROTEIN MDTA"/>
    <property type="match status" value="1"/>
</dbReference>
<evidence type="ECO:0000256" key="1">
    <source>
        <dbReference type="ARBA" id="ARBA00009477"/>
    </source>
</evidence>
<evidence type="ECO:0000259" key="3">
    <source>
        <dbReference type="Pfam" id="PF25954"/>
    </source>
</evidence>
<feature type="domain" description="CusB-like beta-barrel" evidence="3">
    <location>
        <begin position="216"/>
        <end position="290"/>
    </location>
</feature>
<dbReference type="Gene3D" id="2.40.50.100">
    <property type="match status" value="1"/>
</dbReference>
<accession>A0ABQ5QHT5</accession>
<evidence type="ECO:0000313" key="6">
    <source>
        <dbReference type="Proteomes" id="UP001165069"/>
    </source>
</evidence>
<dbReference type="RefSeq" id="WP_285576103.1">
    <property type="nucleotide sequence ID" value="NZ_BSDE01000005.1"/>
</dbReference>
<name>A0ABQ5QHT5_9BACT</name>
<dbReference type="EMBL" id="BSDE01000005">
    <property type="protein sequence ID" value="GLH74147.1"/>
    <property type="molecule type" value="Genomic_DNA"/>
</dbReference>
<dbReference type="InterPro" id="IPR006143">
    <property type="entry name" value="RND_pump_MFP"/>
</dbReference>
<dbReference type="Gene3D" id="2.40.30.170">
    <property type="match status" value="1"/>
</dbReference>
<dbReference type="NCBIfam" id="TIGR01730">
    <property type="entry name" value="RND_mfp"/>
    <property type="match status" value="1"/>
</dbReference>
<gene>
    <name evidence="5" type="ORF">GETHLI_26490</name>
</gene>
<dbReference type="Pfam" id="PF25954">
    <property type="entry name" value="Beta-barrel_RND_2"/>
    <property type="match status" value="1"/>
</dbReference>
<protein>
    <submittedName>
        <fullName evidence="5">MexH family multidrug efflux RND transporter periplasmic adaptor subunit</fullName>
    </submittedName>
</protein>
<comment type="caution">
    <text evidence="5">The sequence shown here is derived from an EMBL/GenBank/DDBJ whole genome shotgun (WGS) entry which is preliminary data.</text>
</comment>
<dbReference type="SUPFAM" id="SSF111369">
    <property type="entry name" value="HlyD-like secretion proteins"/>
    <property type="match status" value="1"/>
</dbReference>
<dbReference type="InterPro" id="IPR058792">
    <property type="entry name" value="Beta-barrel_RND_2"/>
</dbReference>
<dbReference type="PANTHER" id="PTHR30469:SF11">
    <property type="entry name" value="BLL4320 PROTEIN"/>
    <property type="match status" value="1"/>
</dbReference>
<feature type="domain" description="YknX-like C-terminal permuted SH3-like" evidence="4">
    <location>
        <begin position="298"/>
        <end position="369"/>
    </location>
</feature>